<dbReference type="EMBL" id="CP020557">
    <property type="protein sequence ID" value="ARF69524.1"/>
    <property type="molecule type" value="Genomic_DNA"/>
</dbReference>
<feature type="domain" description="Tail sheath protein subtilisin-like" evidence="2">
    <location>
        <begin position="185"/>
        <end position="334"/>
    </location>
</feature>
<evidence type="ECO:0000313" key="9">
    <source>
        <dbReference type="EMBL" id="ARF69701.1"/>
    </source>
</evidence>
<dbReference type="InterPro" id="IPR020287">
    <property type="entry name" value="Tail_sheath_C"/>
</dbReference>
<dbReference type="EMBL" id="CP020557">
    <property type="protein sequence ID" value="ARF69701.1"/>
    <property type="molecule type" value="Genomic_DNA"/>
</dbReference>
<reference evidence="6 10" key="1">
    <citation type="submission" date="2017-03" db="EMBL/GenBank/DDBJ databases">
        <title>Paenibacillus larvae genome sequencing.</title>
        <authorList>
            <person name="Dingman D.W."/>
        </authorList>
    </citation>
    <scope>NUCLEOTIDE SEQUENCE [LARGE SCALE GENOMIC DNA]</scope>
    <source>
        <strain evidence="6 10">SAG 10367</strain>
    </source>
</reference>
<evidence type="ECO:0000259" key="2">
    <source>
        <dbReference type="Pfam" id="PF04984"/>
    </source>
</evidence>
<sequence length="443" mass="48771">MAGGTWDAQNKVRPGVYINTASERKSMTAVGERGTVALPLTLGWGPSKEILTINVGDDLKNVLGYDITAQEMLLLREAFKRAKTVKLYRLANGVKAQGNIGDITLEAKYSGIRGNDIKVSVEANIDDPTKFIVKTFVANEEVHRQIASNAGDLSSNNWVNFEAKMPDAPLTETAGVPLTGGTNGDVTFQDYLDFMAAIDAHEFHTIAIPYEGQESSKLNPLVFTQIKEWRESEGRKVQAILPNYKADYEGIISVKNGVILEDGTRLDAAQATVWTAAATASAGANESLTFQAYEGAVDADTRYTHQEVEQALRQGEFLFVANNGKAVVEQDINTFQTVTAKKGKHFSKNRVIRTLDGLANDSKRIYETQYIGKVDNNADGRNLFKQELIRLLELYQGMNAVQNFDAQKDVTVEPGKDSDSVTVDVYIQPVDAIEKIYMQVEVK</sequence>
<proteinExistence type="inferred from homology"/>
<feature type="domain" description="Tail sheath protein C-terminal" evidence="4">
    <location>
        <begin position="342"/>
        <end position="443"/>
    </location>
</feature>
<dbReference type="Pfam" id="PF04984">
    <property type="entry name" value="Phage_sheath_1"/>
    <property type="match status" value="1"/>
</dbReference>
<dbReference type="AlphaFoldDB" id="A0A1V0UN21"/>
<name>A0A1V0UN21_9BACL</name>
<dbReference type="InterPro" id="IPR035326">
    <property type="entry name" value="Beta_sandwich_Seath"/>
</dbReference>
<dbReference type="Gene3D" id="3.40.50.11790">
    <property type="match status" value="1"/>
</dbReference>
<dbReference type="EMBL" id="CP020557">
    <property type="protein sequence ID" value="ARF67032.1"/>
    <property type="molecule type" value="Genomic_DNA"/>
</dbReference>
<feature type="domain" description="Phage tail sheath protein-like beta-sandwich" evidence="3">
    <location>
        <begin position="92"/>
        <end position="183"/>
    </location>
</feature>
<protein>
    <submittedName>
        <fullName evidence="6">Phage tail sheath protein</fullName>
    </submittedName>
</protein>
<dbReference type="Proteomes" id="UP000192727">
    <property type="component" value="Chromosome"/>
</dbReference>
<dbReference type="Pfam" id="PF17481">
    <property type="entry name" value="Phage_sheath_domII"/>
    <property type="match status" value="1"/>
</dbReference>
<dbReference type="Pfam" id="PF22671">
    <property type="entry name" value="Gp18_domIII_N"/>
    <property type="match status" value="1"/>
</dbReference>
<gene>
    <name evidence="6" type="ORF">B7C51_00880</name>
    <name evidence="7" type="ORF">B7C51_03225</name>
    <name evidence="8" type="ORF">B7C51_19425</name>
    <name evidence="9" type="ORF">B7C51_20470</name>
</gene>
<comment type="similarity">
    <text evidence="1">Belongs to the myoviridae tail sheath protein family.</text>
</comment>
<dbReference type="Gene3D" id="3.30.360.90">
    <property type="match status" value="1"/>
</dbReference>
<dbReference type="Pfam" id="PF17482">
    <property type="entry name" value="Phage_sheath_1C"/>
    <property type="match status" value="1"/>
</dbReference>
<evidence type="ECO:0000313" key="6">
    <source>
        <dbReference type="EMBL" id="ARF66665.1"/>
    </source>
</evidence>
<dbReference type="Gene3D" id="3.30.1490.360">
    <property type="match status" value="1"/>
</dbReference>
<evidence type="ECO:0000259" key="5">
    <source>
        <dbReference type="Pfam" id="PF22671"/>
    </source>
</evidence>
<organism evidence="6 10">
    <name type="scientific">Paenibacillus larvae subsp. pulvifaciens</name>
    <dbReference type="NCBI Taxonomy" id="1477"/>
    <lineage>
        <taxon>Bacteria</taxon>
        <taxon>Bacillati</taxon>
        <taxon>Bacillota</taxon>
        <taxon>Bacilli</taxon>
        <taxon>Bacillales</taxon>
        <taxon>Paenibacillaceae</taxon>
        <taxon>Paenibacillus</taxon>
    </lineage>
</organism>
<dbReference type="InterPro" id="IPR035089">
    <property type="entry name" value="Phage_sheath_subtilisin"/>
</dbReference>
<evidence type="ECO:0000256" key="1">
    <source>
        <dbReference type="ARBA" id="ARBA00008005"/>
    </source>
</evidence>
<dbReference type="Gene3D" id="3.30.1370.220">
    <property type="match status" value="1"/>
</dbReference>
<dbReference type="InterPro" id="IPR054564">
    <property type="entry name" value="Gp18_domIII_N"/>
</dbReference>
<feature type="domain" description="Tail sheath protein Gp18-like" evidence="5">
    <location>
        <begin position="33"/>
        <end position="90"/>
    </location>
</feature>
<evidence type="ECO:0000259" key="3">
    <source>
        <dbReference type="Pfam" id="PF17481"/>
    </source>
</evidence>
<accession>A0A1V0UN21</accession>
<dbReference type="Gene3D" id="2.60.40.4290">
    <property type="match status" value="1"/>
</dbReference>
<dbReference type="RefSeq" id="WP_083038143.1">
    <property type="nucleotide sequence ID" value="NZ_CP020557.1"/>
</dbReference>
<evidence type="ECO:0000313" key="8">
    <source>
        <dbReference type="EMBL" id="ARF69524.1"/>
    </source>
</evidence>
<evidence type="ECO:0000313" key="7">
    <source>
        <dbReference type="EMBL" id="ARF67032.1"/>
    </source>
</evidence>
<evidence type="ECO:0000313" key="10">
    <source>
        <dbReference type="Proteomes" id="UP000192727"/>
    </source>
</evidence>
<evidence type="ECO:0000259" key="4">
    <source>
        <dbReference type="Pfam" id="PF17482"/>
    </source>
</evidence>
<dbReference type="EMBL" id="CP020557">
    <property type="protein sequence ID" value="ARF66665.1"/>
    <property type="molecule type" value="Genomic_DNA"/>
</dbReference>